<gene>
    <name evidence="2" type="ORF">GIB67_014291</name>
</gene>
<reference evidence="2 3" key="1">
    <citation type="journal article" date="2020" name="IScience">
        <title>Genome Sequencing of the Endangered Kingdonia uniflora (Circaeasteraceae, Ranunculales) Reveals Potential Mechanisms of Evolutionary Specialization.</title>
        <authorList>
            <person name="Sun Y."/>
            <person name="Deng T."/>
            <person name="Zhang A."/>
            <person name="Moore M.J."/>
            <person name="Landis J.B."/>
            <person name="Lin N."/>
            <person name="Zhang H."/>
            <person name="Zhang X."/>
            <person name="Huang J."/>
            <person name="Zhang X."/>
            <person name="Sun H."/>
            <person name="Wang H."/>
        </authorList>
    </citation>
    <scope>NUCLEOTIDE SEQUENCE [LARGE SCALE GENOMIC DNA]</scope>
    <source>
        <strain evidence="2">TB1705</strain>
        <tissue evidence="2">Leaf</tissue>
    </source>
</reference>
<dbReference type="AlphaFoldDB" id="A0A7J7M278"/>
<dbReference type="EMBL" id="JACGCM010001825">
    <property type="protein sequence ID" value="KAF6148920.1"/>
    <property type="molecule type" value="Genomic_DNA"/>
</dbReference>
<protein>
    <recommendedName>
        <fullName evidence="4">Transmembrane protein</fullName>
    </recommendedName>
</protein>
<evidence type="ECO:0000256" key="1">
    <source>
        <dbReference type="SAM" id="Phobius"/>
    </source>
</evidence>
<keyword evidence="3" id="KW-1185">Reference proteome</keyword>
<name>A0A7J7M278_9MAGN</name>
<keyword evidence="1" id="KW-0812">Transmembrane</keyword>
<organism evidence="2 3">
    <name type="scientific">Kingdonia uniflora</name>
    <dbReference type="NCBI Taxonomy" id="39325"/>
    <lineage>
        <taxon>Eukaryota</taxon>
        <taxon>Viridiplantae</taxon>
        <taxon>Streptophyta</taxon>
        <taxon>Embryophyta</taxon>
        <taxon>Tracheophyta</taxon>
        <taxon>Spermatophyta</taxon>
        <taxon>Magnoliopsida</taxon>
        <taxon>Ranunculales</taxon>
        <taxon>Circaeasteraceae</taxon>
        <taxon>Kingdonia</taxon>
    </lineage>
</organism>
<comment type="caution">
    <text evidence="2">The sequence shown here is derived from an EMBL/GenBank/DDBJ whole genome shotgun (WGS) entry which is preliminary data.</text>
</comment>
<feature type="transmembrane region" description="Helical" evidence="1">
    <location>
        <begin position="51"/>
        <end position="74"/>
    </location>
</feature>
<proteinExistence type="predicted"/>
<dbReference type="Proteomes" id="UP000541444">
    <property type="component" value="Unassembled WGS sequence"/>
</dbReference>
<keyword evidence="1" id="KW-0472">Membrane</keyword>
<accession>A0A7J7M278</accession>
<evidence type="ECO:0008006" key="4">
    <source>
        <dbReference type="Google" id="ProtNLM"/>
    </source>
</evidence>
<evidence type="ECO:0000313" key="2">
    <source>
        <dbReference type="EMBL" id="KAF6148920.1"/>
    </source>
</evidence>
<sequence>MYIIKKIEIRFGYWGLLATCWTLVGYPVKMVQLSHRRASVLVLVAILSSRYWVLLWVVIVGGFGCSVVVLGWAACNVCGVAIELSFESGDHSDFSFGGNARFQGLCWADGGGIAWVVAMAAVLRLGCSVIRVTCLRDSAVGASGCMLRLILLELCIGLKANFIF</sequence>
<keyword evidence="1" id="KW-1133">Transmembrane helix</keyword>
<evidence type="ECO:0000313" key="3">
    <source>
        <dbReference type="Proteomes" id="UP000541444"/>
    </source>
</evidence>